<dbReference type="Pfam" id="PF07992">
    <property type="entry name" value="Pyr_redox_2"/>
    <property type="match status" value="1"/>
</dbReference>
<dbReference type="SUPFAM" id="SSF51971">
    <property type="entry name" value="Nucleotide-binding domain"/>
    <property type="match status" value="2"/>
</dbReference>
<dbReference type="PANTHER" id="PTHR42783:SF3">
    <property type="entry name" value="GLUTAMATE SYNTHASE [NADPH] SMALL CHAIN-RELATED"/>
    <property type="match status" value="1"/>
</dbReference>
<dbReference type="Proteomes" id="UP000260680">
    <property type="component" value="Unassembled WGS sequence"/>
</dbReference>
<dbReference type="PANTHER" id="PTHR42783">
    <property type="entry name" value="GLUTAMATE SYNTHASE [NADPH] SMALL CHAIN"/>
    <property type="match status" value="1"/>
</dbReference>
<dbReference type="AlphaFoldDB" id="A0A3E2N702"/>
<dbReference type="NCBIfam" id="TIGR01316">
    <property type="entry name" value="gltA"/>
    <property type="match status" value="1"/>
</dbReference>
<reference evidence="3 6" key="2">
    <citation type="journal article" date="2024" name="Int. J. Syst. Evol. Microbiol.">
        <title>Lacrimispora brassicae sp. nov. isolated from fermented cabbage, and proposal of Clostridium indicum Gundawar et al. 2019 and Clostridium methoxybenzovorans Mechichi et al. 1999 as heterotypic synonyms of Lacrimispora amygdalina (Parshina et al. 2003) Haas and Blanchard 2020 and Lacrimispora indolis (McClung and McCoy 1957) Haas and Blanchard 2020, respectively.</title>
        <authorList>
            <person name="Kobayashi H."/>
            <person name="Tanizawa Y."/>
            <person name="Sakamoto M."/>
            <person name="Ohkuma M."/>
            <person name="Tohno M."/>
        </authorList>
    </citation>
    <scope>NUCLEOTIDE SEQUENCE [LARGE SCALE GENOMIC DNA]</scope>
    <source>
        <strain evidence="3 6">DSM 12857</strain>
    </source>
</reference>
<evidence type="ECO:0000313" key="5">
    <source>
        <dbReference type="Proteomes" id="UP000260680"/>
    </source>
</evidence>
<gene>
    <name evidence="4" type="primary">gltA</name>
    <name evidence="3" type="synonym">aspB</name>
    <name evidence="4" type="ORF">DS742_22040</name>
    <name evidence="3" type="ORF">LAD12857_42460</name>
</gene>
<dbReference type="PRINTS" id="PR00419">
    <property type="entry name" value="ADXRDTASE"/>
</dbReference>
<dbReference type="Gene3D" id="3.50.50.60">
    <property type="entry name" value="FAD/NAD(P)-binding domain"/>
    <property type="match status" value="2"/>
</dbReference>
<feature type="domain" description="Dihydroprymidine dehydrogenase" evidence="2">
    <location>
        <begin position="17"/>
        <end position="127"/>
    </location>
</feature>
<evidence type="ECO:0000313" key="3">
    <source>
        <dbReference type="EMBL" id="GLB32323.1"/>
    </source>
</evidence>
<proteinExistence type="predicted"/>
<protein>
    <submittedName>
        <fullName evidence="4">NADPH-dependent glutamate synthase</fullName>
        <ecNumber evidence="4">1.4.1.13</ecNumber>
    </submittedName>
    <submittedName>
        <fullName evidence="3">Oxidoreductase</fullName>
    </submittedName>
</protein>
<dbReference type="Proteomes" id="UP001419084">
    <property type="component" value="Unassembled WGS sequence"/>
</dbReference>
<dbReference type="SUPFAM" id="SSF46548">
    <property type="entry name" value="alpha-helical ferredoxin"/>
    <property type="match status" value="1"/>
</dbReference>
<dbReference type="InterPro" id="IPR023753">
    <property type="entry name" value="FAD/NAD-binding_dom"/>
</dbReference>
<evidence type="ECO:0000259" key="2">
    <source>
        <dbReference type="Pfam" id="PF14691"/>
    </source>
</evidence>
<reference evidence="4 5" key="1">
    <citation type="submission" date="2018-07" db="EMBL/GenBank/DDBJ databases">
        <title>New species, Clostridium PI-S10-A1B.</title>
        <authorList>
            <person name="Krishna G."/>
            <person name="Summeta K."/>
            <person name="Shikha S."/>
            <person name="Prabhu P.B."/>
            <person name="Suresh K."/>
        </authorList>
    </citation>
    <scope>NUCLEOTIDE SEQUENCE [LARGE SCALE GENOMIC DNA]</scope>
    <source>
        <strain evidence="4 5">PI-S10-A1B</strain>
    </source>
</reference>
<dbReference type="InterPro" id="IPR036188">
    <property type="entry name" value="FAD/NAD-bd_sf"/>
</dbReference>
<evidence type="ECO:0000313" key="4">
    <source>
        <dbReference type="EMBL" id="RFZ76777.1"/>
    </source>
</evidence>
<dbReference type="GO" id="GO:0051536">
    <property type="term" value="F:iron-sulfur cluster binding"/>
    <property type="evidence" value="ECO:0007669"/>
    <property type="project" value="InterPro"/>
</dbReference>
<dbReference type="EMBL" id="QOHO01000073">
    <property type="protein sequence ID" value="RFZ76777.1"/>
    <property type="molecule type" value="Genomic_DNA"/>
</dbReference>
<dbReference type="EMBL" id="BRPJ01000090">
    <property type="protein sequence ID" value="GLB32323.1"/>
    <property type="molecule type" value="Genomic_DNA"/>
</dbReference>
<evidence type="ECO:0000259" key="1">
    <source>
        <dbReference type="Pfam" id="PF07992"/>
    </source>
</evidence>
<keyword evidence="4" id="KW-0560">Oxidoreductase</keyword>
<evidence type="ECO:0000313" key="6">
    <source>
        <dbReference type="Proteomes" id="UP001419084"/>
    </source>
</evidence>
<dbReference type="RefSeq" id="WP_117419119.1">
    <property type="nucleotide sequence ID" value="NZ_BRPJ01000090.1"/>
</dbReference>
<dbReference type="InterPro" id="IPR028261">
    <property type="entry name" value="DPD_II"/>
</dbReference>
<organism evidence="4 5">
    <name type="scientific">Lacrimispora amygdalina</name>
    <dbReference type="NCBI Taxonomy" id="253257"/>
    <lineage>
        <taxon>Bacteria</taxon>
        <taxon>Bacillati</taxon>
        <taxon>Bacillota</taxon>
        <taxon>Clostridia</taxon>
        <taxon>Lachnospirales</taxon>
        <taxon>Lachnospiraceae</taxon>
        <taxon>Lacrimispora</taxon>
    </lineage>
</organism>
<dbReference type="Pfam" id="PF14691">
    <property type="entry name" value="Fer4_20"/>
    <property type="match status" value="1"/>
</dbReference>
<dbReference type="EC" id="1.4.1.13" evidence="4"/>
<feature type="domain" description="FAD/NAD(P)-binding" evidence="1">
    <location>
        <begin position="139"/>
        <end position="447"/>
    </location>
</feature>
<comment type="caution">
    <text evidence="4">The sequence shown here is derived from an EMBL/GenBank/DDBJ whole genome shotgun (WGS) entry which is preliminary data.</text>
</comment>
<keyword evidence="6" id="KW-1185">Reference proteome</keyword>
<dbReference type="OrthoDB" id="9803192at2"/>
<accession>A0A3E2N702</accession>
<dbReference type="InterPro" id="IPR009051">
    <property type="entry name" value="Helical_ferredxn"/>
</dbReference>
<sequence>MDVLKKVPVREQDPKVRAANFEEVCLGYNEEEAREEASRCIQCKNPKCVKGCPVSINIPGFIKEVEQGNIEEAAKVIAKSSALPAVCGRVCPQESQCEGQCIRGIKGEPVSIGKLERFVADWSREHGIVPEAPEKTNGKKVAVIGSGPSGLTCAGDLAKLGYEVTIFEALHEPGGVLTYGIPEFRLPKEGVVQPEIDNVRKLGVKIETNVIVGKSVTIDELLDEEGFQAVFIGSGAGLPMFMGIPGENANGVFSANEYLTRSNLMKAFRDDYDTPIVAGRKVAVVGGGNVAMDAARTALRLGAEVHIVYRRSEAELPARAEEVHHAKEEGIIFDLLSNPIEILTDEKGWVSGMKCIRMELGEPDASGRRRPVEVKGSEFVIDVDTVIMSLGTSPNPLISNTTKGLDINKRKCIIAEESTGKTSKEGVYAGGDAVTGAATVILAMEAGRAGARGIDEYLSARE</sequence>
<dbReference type="Gene3D" id="1.10.1060.10">
    <property type="entry name" value="Alpha-helical ferredoxin"/>
    <property type="match status" value="1"/>
</dbReference>
<dbReference type="InterPro" id="IPR006004">
    <property type="entry name" value="SudA-like"/>
</dbReference>
<name>A0A3E2N702_9FIRM</name>
<dbReference type="GO" id="GO:0004355">
    <property type="term" value="F:glutamate synthase (NADPH) activity"/>
    <property type="evidence" value="ECO:0007669"/>
    <property type="project" value="UniProtKB-EC"/>
</dbReference>